<reference evidence="7 8" key="1">
    <citation type="journal article" date="2015" name="Nature">
        <title>rRNA introns, odd ribosomes, and small enigmatic genomes across a large radiation of phyla.</title>
        <authorList>
            <person name="Brown C.T."/>
            <person name="Hug L.A."/>
            <person name="Thomas B.C."/>
            <person name="Sharon I."/>
            <person name="Castelle C.J."/>
            <person name="Singh A."/>
            <person name="Wilkins M.J."/>
            <person name="Williams K.H."/>
            <person name="Banfield J.F."/>
        </authorList>
    </citation>
    <scope>NUCLEOTIDE SEQUENCE [LARGE SCALE GENOMIC DNA]</scope>
</reference>
<accession>A0A0G1TFZ5</accession>
<dbReference type="InterPro" id="IPR000878">
    <property type="entry name" value="4pyrrol_Mease"/>
</dbReference>
<comment type="caution">
    <text evidence="7">The sequence shown here is derived from an EMBL/GenBank/DDBJ whole genome shotgun (WGS) entry which is preliminary data.</text>
</comment>
<dbReference type="Gene3D" id="3.40.1010.10">
    <property type="entry name" value="Cobalt-precorrin-4 Transmethylase, Domain 1"/>
    <property type="match status" value="1"/>
</dbReference>
<dbReference type="PANTHER" id="PTHR46111">
    <property type="entry name" value="RIBOSOMAL RNA SMALL SUBUNIT METHYLTRANSFERASE I"/>
    <property type="match status" value="1"/>
</dbReference>
<name>A0A0G1TFZ5_9BACT</name>
<keyword evidence="2" id="KW-0698">rRNA processing</keyword>
<evidence type="ECO:0000256" key="1">
    <source>
        <dbReference type="ARBA" id="ARBA00022490"/>
    </source>
</evidence>
<feature type="domain" description="Tetrapyrrole methylase" evidence="6">
    <location>
        <begin position="2"/>
        <end position="211"/>
    </location>
</feature>
<dbReference type="InterPro" id="IPR014776">
    <property type="entry name" value="4pyrrole_Mease_sub2"/>
</dbReference>
<dbReference type="Pfam" id="PF00590">
    <property type="entry name" value="TP_methylase"/>
    <property type="match status" value="1"/>
</dbReference>
<protein>
    <submittedName>
        <fullName evidence="7">Ribosomal RNA small subunit methyltransferase I</fullName>
    </submittedName>
</protein>
<sequence>MKLTLVGLPLGNIEDISRRAVSTIALSKHLICEDTRVFLRLWAKLRNLNLVASDFGGKLYVLNDFNERRQAIALISQLQGESVTLVADAGMSVVSDPGFRLVNEAVAAGWQIDAVPGPTAAMTALAVSGLPPDLVTFVGFLPQKGGKLKQRLETLKQMASLGATIIIYESPYRLKQTLFRLEQVIGPAKAAICRELTKSHQQILRGSLKELLAQLETAKVKGEVVMVLSSRTK</sequence>
<dbReference type="InterPro" id="IPR014777">
    <property type="entry name" value="4pyrrole_Mease_sub1"/>
</dbReference>
<dbReference type="AlphaFoldDB" id="A0A0G1TFZ5"/>
<dbReference type="EMBL" id="LCOQ01000013">
    <property type="protein sequence ID" value="KKU80671.1"/>
    <property type="molecule type" value="Genomic_DNA"/>
</dbReference>
<keyword evidence="4 7" id="KW-0808">Transferase</keyword>
<dbReference type="PATRIC" id="fig|1618438.3.peg.295"/>
<evidence type="ECO:0000259" key="6">
    <source>
        <dbReference type="Pfam" id="PF00590"/>
    </source>
</evidence>
<dbReference type="GO" id="GO:0008168">
    <property type="term" value="F:methyltransferase activity"/>
    <property type="evidence" value="ECO:0007669"/>
    <property type="project" value="UniProtKB-KW"/>
</dbReference>
<evidence type="ECO:0000256" key="5">
    <source>
        <dbReference type="ARBA" id="ARBA00022691"/>
    </source>
</evidence>
<dbReference type="InterPro" id="IPR035996">
    <property type="entry name" value="4pyrrol_Methylase_sf"/>
</dbReference>
<dbReference type="CDD" id="cd11648">
    <property type="entry name" value="RsmI"/>
    <property type="match status" value="1"/>
</dbReference>
<organism evidence="7 8">
    <name type="scientific">Candidatus Gottesmanbacteria bacterium GW2011_GWA1_47_8</name>
    <dbReference type="NCBI Taxonomy" id="1618438"/>
    <lineage>
        <taxon>Bacteria</taxon>
        <taxon>Candidatus Gottesmaniibacteriota</taxon>
    </lineage>
</organism>
<dbReference type="PIRSF" id="PIRSF005917">
    <property type="entry name" value="MTase_YraL"/>
    <property type="match status" value="1"/>
</dbReference>
<dbReference type="Proteomes" id="UP000034212">
    <property type="component" value="Unassembled WGS sequence"/>
</dbReference>
<dbReference type="GO" id="GO:0032259">
    <property type="term" value="P:methylation"/>
    <property type="evidence" value="ECO:0007669"/>
    <property type="project" value="UniProtKB-KW"/>
</dbReference>
<evidence type="ECO:0000313" key="8">
    <source>
        <dbReference type="Proteomes" id="UP000034212"/>
    </source>
</evidence>
<dbReference type="InterPro" id="IPR008189">
    <property type="entry name" value="rRNA_ssu_MeTfrase_I"/>
</dbReference>
<dbReference type="NCBIfam" id="TIGR00096">
    <property type="entry name" value="16S rRNA (cytidine(1402)-2'-O)-methyltransferase"/>
    <property type="match status" value="1"/>
</dbReference>
<dbReference type="GO" id="GO:0006364">
    <property type="term" value="P:rRNA processing"/>
    <property type="evidence" value="ECO:0007669"/>
    <property type="project" value="UniProtKB-KW"/>
</dbReference>
<evidence type="ECO:0000256" key="2">
    <source>
        <dbReference type="ARBA" id="ARBA00022552"/>
    </source>
</evidence>
<dbReference type="FunFam" id="3.30.950.10:FF:000002">
    <property type="entry name" value="Ribosomal RNA small subunit methyltransferase I"/>
    <property type="match status" value="1"/>
</dbReference>
<keyword evidence="3 7" id="KW-0489">Methyltransferase</keyword>
<dbReference type="Gene3D" id="3.30.950.10">
    <property type="entry name" value="Methyltransferase, Cobalt-precorrin-4 Transmethylase, Domain 2"/>
    <property type="match status" value="1"/>
</dbReference>
<evidence type="ECO:0000256" key="4">
    <source>
        <dbReference type="ARBA" id="ARBA00022679"/>
    </source>
</evidence>
<proteinExistence type="predicted"/>
<evidence type="ECO:0000256" key="3">
    <source>
        <dbReference type="ARBA" id="ARBA00022603"/>
    </source>
</evidence>
<evidence type="ECO:0000313" key="7">
    <source>
        <dbReference type="EMBL" id="KKU80671.1"/>
    </source>
</evidence>
<keyword evidence="1" id="KW-0963">Cytoplasm</keyword>
<dbReference type="PANTHER" id="PTHR46111:SF1">
    <property type="entry name" value="RIBOSOMAL RNA SMALL SUBUNIT METHYLTRANSFERASE I"/>
    <property type="match status" value="1"/>
</dbReference>
<gene>
    <name evidence="7" type="ORF">UY08_C0013G0005</name>
</gene>
<dbReference type="SUPFAM" id="SSF53790">
    <property type="entry name" value="Tetrapyrrole methylase"/>
    <property type="match status" value="1"/>
</dbReference>
<keyword evidence="5" id="KW-0949">S-adenosyl-L-methionine</keyword>